<evidence type="ECO:0000256" key="2">
    <source>
        <dbReference type="ARBA" id="ARBA00022676"/>
    </source>
</evidence>
<keyword evidence="3 10" id="KW-0808">Transferase</keyword>
<dbReference type="InterPro" id="IPR001173">
    <property type="entry name" value="Glyco_trans_2-like"/>
</dbReference>
<evidence type="ECO:0000256" key="1">
    <source>
        <dbReference type="ARBA" id="ARBA00022475"/>
    </source>
</evidence>
<feature type="domain" description="Glycosyltransferase 2-like" evidence="9">
    <location>
        <begin position="16"/>
        <end position="181"/>
    </location>
</feature>
<evidence type="ECO:0000256" key="3">
    <source>
        <dbReference type="ARBA" id="ARBA00022679"/>
    </source>
</evidence>
<dbReference type="PANTHER" id="PTHR48090:SF3">
    <property type="entry name" value="UNDECAPRENYL-PHOSPHATE 4-DEOXY-4-FORMAMIDO-L-ARABINOSE TRANSFERASE"/>
    <property type="match status" value="1"/>
</dbReference>
<evidence type="ECO:0000256" key="4">
    <source>
        <dbReference type="ARBA" id="ARBA00022692"/>
    </source>
</evidence>
<keyword evidence="2" id="KW-0328">Glycosyltransferase</keyword>
<dbReference type="GO" id="GO:0009103">
    <property type="term" value="P:lipopolysaccharide biosynthetic process"/>
    <property type="evidence" value="ECO:0007669"/>
    <property type="project" value="UniProtKB-KW"/>
</dbReference>
<keyword evidence="1" id="KW-1003">Cell membrane</keyword>
<dbReference type="PANTHER" id="PTHR48090">
    <property type="entry name" value="UNDECAPRENYL-PHOSPHATE 4-DEOXY-4-FORMAMIDO-L-ARABINOSE TRANSFERASE-RELATED"/>
    <property type="match status" value="1"/>
</dbReference>
<evidence type="ECO:0000259" key="9">
    <source>
        <dbReference type="Pfam" id="PF00535"/>
    </source>
</evidence>
<protein>
    <submittedName>
        <fullName evidence="10">Glycosyltransferase family 2 protein</fullName>
    </submittedName>
</protein>
<dbReference type="InterPro" id="IPR029044">
    <property type="entry name" value="Nucleotide-diphossugar_trans"/>
</dbReference>
<reference evidence="10 11" key="1">
    <citation type="journal article" date="2020" name="Arch. Microbiol.">
        <title>The genome sequence of the giant phototrophic gammaproteobacterium Thiospirillum jenense gives insight into its physiological properties and phylogenetic relationships.</title>
        <authorList>
            <person name="Imhoff J.F."/>
            <person name="Meyer T.E."/>
            <person name="Kyndt J.A."/>
        </authorList>
    </citation>
    <scope>NUCLEOTIDE SEQUENCE [LARGE SCALE GENOMIC DNA]</scope>
    <source>
        <strain evidence="10 11">DSM 216</strain>
    </source>
</reference>
<dbReference type="AlphaFoldDB" id="A0A839HJ36"/>
<dbReference type="RefSeq" id="WP_182584640.1">
    <property type="nucleotide sequence ID" value="NZ_JABVCQ010000032.1"/>
</dbReference>
<dbReference type="Gene3D" id="3.90.550.10">
    <property type="entry name" value="Spore Coat Polysaccharide Biosynthesis Protein SpsA, Chain A"/>
    <property type="match status" value="1"/>
</dbReference>
<feature type="transmembrane region" description="Helical" evidence="8">
    <location>
        <begin position="249"/>
        <end position="271"/>
    </location>
</feature>
<keyword evidence="6 8" id="KW-1133">Transmembrane helix</keyword>
<name>A0A839HJ36_9GAMM</name>
<dbReference type="SUPFAM" id="SSF53448">
    <property type="entry name" value="Nucleotide-diphospho-sugar transferases"/>
    <property type="match status" value="1"/>
</dbReference>
<dbReference type="Proteomes" id="UP000548632">
    <property type="component" value="Unassembled WGS sequence"/>
</dbReference>
<dbReference type="Pfam" id="PF00535">
    <property type="entry name" value="Glycos_transf_2"/>
    <property type="match status" value="1"/>
</dbReference>
<evidence type="ECO:0000256" key="8">
    <source>
        <dbReference type="SAM" id="Phobius"/>
    </source>
</evidence>
<keyword evidence="11" id="KW-1185">Reference proteome</keyword>
<feature type="transmembrane region" description="Helical" evidence="8">
    <location>
        <begin position="283"/>
        <end position="305"/>
    </location>
</feature>
<dbReference type="EMBL" id="JABVCQ010000032">
    <property type="protein sequence ID" value="MBB1127016.1"/>
    <property type="molecule type" value="Genomic_DNA"/>
</dbReference>
<dbReference type="InterPro" id="IPR050256">
    <property type="entry name" value="Glycosyltransferase_2"/>
</dbReference>
<evidence type="ECO:0000313" key="11">
    <source>
        <dbReference type="Proteomes" id="UP000548632"/>
    </source>
</evidence>
<gene>
    <name evidence="10" type="ORF">HUK38_12390</name>
</gene>
<keyword evidence="5" id="KW-0448">Lipopolysaccharide biosynthesis</keyword>
<evidence type="ECO:0000313" key="10">
    <source>
        <dbReference type="EMBL" id="MBB1127016.1"/>
    </source>
</evidence>
<evidence type="ECO:0000256" key="5">
    <source>
        <dbReference type="ARBA" id="ARBA00022985"/>
    </source>
</evidence>
<keyword evidence="7 8" id="KW-0472">Membrane</keyword>
<dbReference type="GO" id="GO:0016757">
    <property type="term" value="F:glycosyltransferase activity"/>
    <property type="evidence" value="ECO:0007669"/>
    <property type="project" value="UniProtKB-KW"/>
</dbReference>
<proteinExistence type="predicted"/>
<organism evidence="10 11">
    <name type="scientific">Thiospirillum jenense</name>
    <dbReference type="NCBI Taxonomy" id="1653858"/>
    <lineage>
        <taxon>Bacteria</taxon>
        <taxon>Pseudomonadati</taxon>
        <taxon>Pseudomonadota</taxon>
        <taxon>Gammaproteobacteria</taxon>
        <taxon>Chromatiales</taxon>
        <taxon>Chromatiaceae</taxon>
        <taxon>Thiospirillum</taxon>
    </lineage>
</organism>
<dbReference type="GO" id="GO:0005886">
    <property type="term" value="C:plasma membrane"/>
    <property type="evidence" value="ECO:0007669"/>
    <property type="project" value="TreeGrafter"/>
</dbReference>
<dbReference type="CDD" id="cd04187">
    <property type="entry name" value="DPM1_like_bac"/>
    <property type="match status" value="1"/>
</dbReference>
<comment type="caution">
    <text evidence="10">The sequence shown here is derived from an EMBL/GenBank/DDBJ whole genome shotgun (WGS) entry which is preliminary data.</text>
</comment>
<accession>A0A839HJ36</accession>
<evidence type="ECO:0000256" key="6">
    <source>
        <dbReference type="ARBA" id="ARBA00022989"/>
    </source>
</evidence>
<evidence type="ECO:0000256" key="7">
    <source>
        <dbReference type="ARBA" id="ARBA00023136"/>
    </source>
</evidence>
<sequence>MNTTAIEFATHPRSLSVIIPLYQEEDNVAPLLARVHEGLASYADPWELILVDDGSRDGTTQRLKQEMTRYGQHVRVIRFRRNFGQTAAMQAGFDAARGQVIATLDGDLQNDPADLPRMIDELFARDLDLLQGWRQRRQDALIIRKIPSRIANRLIGKVTGVRLHDYGCSLKVYRAEVIREIRLYGEMHRFIPVWIAGVTAPQRIGETVVTHRARQFGQSKYGISRTFRVLLDLLAAFFFLRFGARPGHFFGMIGIGFGVIGSLMMAHLLVVKFGLGEDIGQRPLLFISILLLITAAQLMTTGVLAELLARTFFASTDRTHHCIAWQSDADQAGWHVEKDNAHS</sequence>
<keyword evidence="4 8" id="KW-0812">Transmembrane</keyword>